<gene>
    <name evidence="17" type="ORF">ABZ508_26745</name>
</gene>
<sequence length="385" mass="40937">MTDRPPGSGLAAVSTALLAMSRHLEVRDVLKTIVASARELLDAEYAALGVPDDHGGFAQFVVDGVGEEQWKAIGPLPRQHGILAAMLHEAKPERLADVRKDPRFEGWPAAHPDMSDFLGLPIRDGDETIGALFLANKRCPEGAAPAGGCGFTEDDEELLGILAQHAAIALTNARLYERSRELTIAEERSRLAHELHDAVSQKLFSLRLTAQAATALVDRDPARAKGELQQVAALAAEAADELRAAVVELRPAALDEDGLVHTLRTQIQVLDRAHGAQVTFESSGVRALPAAQEEAVLRVAQEALHNALRHSGAGRVAVSLVRHGQGALLSVNDDGKGFDPRSVRRAGRHLGLVSMRDRAGGVGGRLTVQSEPGKGTTIEMEVPGG</sequence>
<name>A0ABV2WC87_9ACTN</name>
<keyword evidence="18" id="KW-1185">Reference proteome</keyword>
<evidence type="ECO:0000256" key="3">
    <source>
        <dbReference type="ARBA" id="ARBA00004496"/>
    </source>
</evidence>
<comment type="catalytic activity">
    <reaction evidence="1">
        <text>ATP + protein L-histidine = ADP + protein N-phospho-L-histidine.</text>
        <dbReference type="EC" id="2.7.13.3"/>
    </reaction>
</comment>
<protein>
    <recommendedName>
        <fullName evidence="5">Oxygen sensor histidine kinase NreB</fullName>
        <ecNumber evidence="4">2.7.13.3</ecNumber>
    </recommendedName>
    <alternativeName>
        <fullName evidence="15">Nitrogen regulation protein B</fullName>
    </alternativeName>
</protein>
<evidence type="ECO:0000256" key="15">
    <source>
        <dbReference type="ARBA" id="ARBA00030800"/>
    </source>
</evidence>
<evidence type="ECO:0000313" key="17">
    <source>
        <dbReference type="EMBL" id="MEU0710966.1"/>
    </source>
</evidence>
<dbReference type="SUPFAM" id="SSF55781">
    <property type="entry name" value="GAF domain-like"/>
    <property type="match status" value="1"/>
</dbReference>
<accession>A0ABV2WC87</accession>
<evidence type="ECO:0000256" key="7">
    <source>
        <dbReference type="ARBA" id="ARBA00022490"/>
    </source>
</evidence>
<keyword evidence="7" id="KW-0963">Cytoplasm</keyword>
<comment type="subcellular location">
    <subcellularLocation>
        <location evidence="3">Cytoplasm</location>
    </subcellularLocation>
</comment>
<comment type="cofactor">
    <cofactor evidence="2">
        <name>[4Fe-4S] cluster</name>
        <dbReference type="ChEBI" id="CHEBI:49883"/>
    </cofactor>
</comment>
<evidence type="ECO:0000256" key="14">
    <source>
        <dbReference type="ARBA" id="ARBA00024827"/>
    </source>
</evidence>
<dbReference type="SMART" id="SM00065">
    <property type="entry name" value="GAF"/>
    <property type="match status" value="1"/>
</dbReference>
<dbReference type="PROSITE" id="PS50109">
    <property type="entry name" value="HIS_KIN"/>
    <property type="match status" value="1"/>
</dbReference>
<evidence type="ECO:0000259" key="16">
    <source>
        <dbReference type="PROSITE" id="PS50109"/>
    </source>
</evidence>
<dbReference type="Gene3D" id="3.30.565.10">
    <property type="entry name" value="Histidine kinase-like ATPase, C-terminal domain"/>
    <property type="match status" value="1"/>
</dbReference>
<evidence type="ECO:0000256" key="11">
    <source>
        <dbReference type="ARBA" id="ARBA00023004"/>
    </source>
</evidence>
<keyword evidence="9" id="KW-0479">Metal-binding</keyword>
<comment type="caution">
    <text evidence="17">The sequence shown here is derived from an EMBL/GenBank/DDBJ whole genome shotgun (WGS) entry which is preliminary data.</text>
</comment>
<keyword evidence="11" id="KW-0408">Iron</keyword>
<dbReference type="Pfam" id="PF02518">
    <property type="entry name" value="HATPase_c"/>
    <property type="match status" value="1"/>
</dbReference>
<dbReference type="SUPFAM" id="SSF55874">
    <property type="entry name" value="ATPase domain of HSP90 chaperone/DNA topoisomerase II/histidine kinase"/>
    <property type="match status" value="1"/>
</dbReference>
<dbReference type="InterPro" id="IPR003594">
    <property type="entry name" value="HATPase_dom"/>
</dbReference>
<organism evidence="17 18">
    <name type="scientific">Streptomyces lavendulocolor</name>
    <dbReference type="NCBI Taxonomy" id="67316"/>
    <lineage>
        <taxon>Bacteria</taxon>
        <taxon>Bacillati</taxon>
        <taxon>Actinomycetota</taxon>
        <taxon>Actinomycetes</taxon>
        <taxon>Kitasatosporales</taxon>
        <taxon>Streptomycetaceae</taxon>
        <taxon>Streptomyces</taxon>
    </lineage>
</organism>
<keyword evidence="10 17" id="KW-0418">Kinase</keyword>
<dbReference type="InterPro" id="IPR004358">
    <property type="entry name" value="Sig_transdc_His_kin-like_C"/>
</dbReference>
<keyword evidence="8" id="KW-0808">Transferase</keyword>
<dbReference type="EMBL" id="JBEXZR010000030">
    <property type="protein sequence ID" value="MEU0710966.1"/>
    <property type="molecule type" value="Genomic_DNA"/>
</dbReference>
<dbReference type="PRINTS" id="PR00344">
    <property type="entry name" value="BCTRLSENSOR"/>
</dbReference>
<keyword evidence="13" id="KW-0411">Iron-sulfur</keyword>
<proteinExistence type="predicted"/>
<dbReference type="Proteomes" id="UP001550378">
    <property type="component" value="Unassembled WGS sequence"/>
</dbReference>
<feature type="domain" description="Histidine kinase" evidence="16">
    <location>
        <begin position="190"/>
        <end position="385"/>
    </location>
</feature>
<dbReference type="RefSeq" id="WP_359658682.1">
    <property type="nucleotide sequence ID" value="NZ_JBEXZP010000381.1"/>
</dbReference>
<dbReference type="InterPro" id="IPR036890">
    <property type="entry name" value="HATPase_C_sf"/>
</dbReference>
<evidence type="ECO:0000256" key="10">
    <source>
        <dbReference type="ARBA" id="ARBA00022777"/>
    </source>
</evidence>
<reference evidence="17 18" key="1">
    <citation type="submission" date="2024-06" db="EMBL/GenBank/DDBJ databases">
        <title>The Natural Products Discovery Center: Release of the First 8490 Sequenced Strains for Exploring Actinobacteria Biosynthetic Diversity.</title>
        <authorList>
            <person name="Kalkreuter E."/>
            <person name="Kautsar S.A."/>
            <person name="Yang D."/>
            <person name="Bader C.D."/>
            <person name="Teijaro C.N."/>
            <person name="Fluegel L."/>
            <person name="Davis C.M."/>
            <person name="Simpson J.R."/>
            <person name="Lauterbach L."/>
            <person name="Steele A.D."/>
            <person name="Gui C."/>
            <person name="Meng S."/>
            <person name="Li G."/>
            <person name="Viehrig K."/>
            <person name="Ye F."/>
            <person name="Su P."/>
            <person name="Kiefer A.F."/>
            <person name="Nichols A."/>
            <person name="Cepeda A.J."/>
            <person name="Yan W."/>
            <person name="Fan B."/>
            <person name="Jiang Y."/>
            <person name="Adhikari A."/>
            <person name="Zheng C.-J."/>
            <person name="Schuster L."/>
            <person name="Cowan T.M."/>
            <person name="Smanski M.J."/>
            <person name="Chevrette M.G."/>
            <person name="De Carvalho L.P.S."/>
            <person name="Shen B."/>
        </authorList>
    </citation>
    <scope>NUCLEOTIDE SEQUENCE [LARGE SCALE GENOMIC DNA]</scope>
    <source>
        <strain evidence="17 18">NPDC006337</strain>
    </source>
</reference>
<dbReference type="Gene3D" id="1.20.5.1930">
    <property type="match status" value="1"/>
</dbReference>
<dbReference type="InterPro" id="IPR050482">
    <property type="entry name" value="Sensor_HK_TwoCompSys"/>
</dbReference>
<evidence type="ECO:0000256" key="13">
    <source>
        <dbReference type="ARBA" id="ARBA00023014"/>
    </source>
</evidence>
<evidence type="ECO:0000256" key="2">
    <source>
        <dbReference type="ARBA" id="ARBA00001966"/>
    </source>
</evidence>
<dbReference type="InterPro" id="IPR005467">
    <property type="entry name" value="His_kinase_dom"/>
</dbReference>
<dbReference type="PANTHER" id="PTHR24421:SF61">
    <property type="entry name" value="OXYGEN SENSOR HISTIDINE KINASE NREB"/>
    <property type="match status" value="1"/>
</dbReference>
<evidence type="ECO:0000313" key="18">
    <source>
        <dbReference type="Proteomes" id="UP001550378"/>
    </source>
</evidence>
<evidence type="ECO:0000256" key="1">
    <source>
        <dbReference type="ARBA" id="ARBA00000085"/>
    </source>
</evidence>
<dbReference type="Pfam" id="PF07730">
    <property type="entry name" value="HisKA_3"/>
    <property type="match status" value="1"/>
</dbReference>
<dbReference type="InterPro" id="IPR003018">
    <property type="entry name" value="GAF"/>
</dbReference>
<evidence type="ECO:0000256" key="9">
    <source>
        <dbReference type="ARBA" id="ARBA00022723"/>
    </source>
</evidence>
<evidence type="ECO:0000256" key="12">
    <source>
        <dbReference type="ARBA" id="ARBA00023012"/>
    </source>
</evidence>
<evidence type="ECO:0000256" key="5">
    <source>
        <dbReference type="ARBA" id="ARBA00017322"/>
    </source>
</evidence>
<dbReference type="EC" id="2.7.13.3" evidence="4"/>
<dbReference type="Pfam" id="PF13185">
    <property type="entry name" value="GAF_2"/>
    <property type="match status" value="1"/>
</dbReference>
<dbReference type="PANTHER" id="PTHR24421">
    <property type="entry name" value="NITRATE/NITRITE SENSOR PROTEIN NARX-RELATED"/>
    <property type="match status" value="1"/>
</dbReference>
<dbReference type="SMART" id="SM00387">
    <property type="entry name" value="HATPase_c"/>
    <property type="match status" value="1"/>
</dbReference>
<dbReference type="CDD" id="cd16917">
    <property type="entry name" value="HATPase_UhpB-NarQ-NarX-like"/>
    <property type="match status" value="1"/>
</dbReference>
<evidence type="ECO:0000256" key="4">
    <source>
        <dbReference type="ARBA" id="ARBA00012438"/>
    </source>
</evidence>
<evidence type="ECO:0000256" key="8">
    <source>
        <dbReference type="ARBA" id="ARBA00022679"/>
    </source>
</evidence>
<evidence type="ECO:0000256" key="6">
    <source>
        <dbReference type="ARBA" id="ARBA00022485"/>
    </source>
</evidence>
<keyword evidence="12" id="KW-0902">Two-component regulatory system</keyword>
<dbReference type="InterPro" id="IPR029016">
    <property type="entry name" value="GAF-like_dom_sf"/>
</dbReference>
<dbReference type="InterPro" id="IPR011712">
    <property type="entry name" value="Sig_transdc_His_kin_sub3_dim/P"/>
</dbReference>
<keyword evidence="6" id="KW-0004">4Fe-4S</keyword>
<dbReference type="Gene3D" id="3.30.450.40">
    <property type="match status" value="1"/>
</dbReference>
<comment type="function">
    <text evidence="14">Member of the two-component regulatory system NreB/NreC involved in the control of dissimilatory nitrate/nitrite reduction in response to oxygen. NreB functions as a direct oxygen sensor histidine kinase which is autophosphorylated, in the absence of oxygen, probably at the conserved histidine residue, and transfers its phosphate group probably to a conserved aspartate residue of NreC. NreB/NreC activates the expression of the nitrate (narGHJI) and nitrite (nir) reductase operons, as well as the putative nitrate transporter gene narT.</text>
</comment>
<dbReference type="GO" id="GO:0016301">
    <property type="term" value="F:kinase activity"/>
    <property type="evidence" value="ECO:0007669"/>
    <property type="project" value="UniProtKB-KW"/>
</dbReference>